<dbReference type="InterPro" id="IPR011047">
    <property type="entry name" value="Quinoprotein_ADH-like_sf"/>
</dbReference>
<name>A0AAX3TBP4_9ACTN</name>
<reference evidence="1" key="2">
    <citation type="submission" date="2022-01" db="EMBL/GenBank/DDBJ databases">
        <authorList>
            <person name="Sanchez-Suarez J."/>
            <person name="Villamil L."/>
            <person name="Diaz L.E."/>
        </authorList>
    </citation>
    <scope>NUCLEOTIDE SEQUENCE</scope>
    <source>
        <strain evidence="1">EUFUS-Z928</strain>
    </source>
</reference>
<dbReference type="EMBL" id="CP121270">
    <property type="protein sequence ID" value="WFP26640.1"/>
    <property type="molecule type" value="Genomic_DNA"/>
</dbReference>
<organism evidence="2 4">
    <name type="scientific">Gordonia hongkongensis</name>
    <dbReference type="NCBI Taxonomy" id="1701090"/>
    <lineage>
        <taxon>Bacteria</taxon>
        <taxon>Bacillati</taxon>
        <taxon>Actinomycetota</taxon>
        <taxon>Actinomycetes</taxon>
        <taxon>Mycobacteriales</taxon>
        <taxon>Gordoniaceae</taxon>
        <taxon>Gordonia</taxon>
    </lineage>
</organism>
<evidence type="ECO:0000313" key="4">
    <source>
        <dbReference type="Proteomes" id="UP001213504"/>
    </source>
</evidence>
<dbReference type="AlphaFoldDB" id="A0AAX3TBP4"/>
<dbReference type="SUPFAM" id="SSF50998">
    <property type="entry name" value="Quinoprotein alcohol dehydrogenase-like"/>
    <property type="match status" value="1"/>
</dbReference>
<evidence type="ECO:0000313" key="3">
    <source>
        <dbReference type="Proteomes" id="UP001152308"/>
    </source>
</evidence>
<dbReference type="Proteomes" id="UP001152308">
    <property type="component" value="Unassembled WGS sequence"/>
</dbReference>
<dbReference type="Proteomes" id="UP001213504">
    <property type="component" value="Chromosome"/>
</dbReference>
<sequence>MNPDGYRDRLLAGSDGVTLTAVDVTTGEVAWTAPFLAIDFDADALVTGKALEPYGDGWIFSSDRRMIGLAPL</sequence>
<dbReference type="RefSeq" id="WP_058250001.1">
    <property type="nucleotide sequence ID" value="NZ_CBDRND010000045.1"/>
</dbReference>
<gene>
    <name evidence="1" type="ORF">L2299_21800</name>
    <name evidence="2" type="ORF">P9A14_09180</name>
</gene>
<keyword evidence="3" id="KW-1185">Reference proteome</keyword>
<dbReference type="EMBL" id="JAKJLQ010000028">
    <property type="protein sequence ID" value="MDF6103678.1"/>
    <property type="molecule type" value="Genomic_DNA"/>
</dbReference>
<protein>
    <recommendedName>
        <fullName evidence="5">Pyrrolo-quinoline quinone</fullName>
    </recommendedName>
</protein>
<reference evidence="1" key="1">
    <citation type="journal article" date="2022" name="Data Brief">
        <title>Draft genome sequence data of Gordonia hongkongensis strain EUFUS-Z928 isolated from the octocoral Eunicea fusca.</title>
        <authorList>
            <person name="Sanchez-Suarez J."/>
            <person name="Diaz L."/>
            <person name="Melo-Bolivar J."/>
            <person name="Villamil L."/>
        </authorList>
    </citation>
    <scope>NUCLEOTIDE SEQUENCE</scope>
    <source>
        <strain evidence="1">EUFUS-Z928</strain>
    </source>
</reference>
<evidence type="ECO:0000313" key="2">
    <source>
        <dbReference type="EMBL" id="WFP26640.1"/>
    </source>
</evidence>
<evidence type="ECO:0000313" key="1">
    <source>
        <dbReference type="EMBL" id="MDF6103678.1"/>
    </source>
</evidence>
<reference evidence="2" key="3">
    <citation type="submission" date="2023-04" db="EMBL/GenBank/DDBJ databases">
        <title>Complete genome sequence of a phthalic acid esters degrading bacterial strain.</title>
        <authorList>
            <person name="Weng L."/>
            <person name="Jia Y."/>
            <person name="Ren L."/>
        </authorList>
    </citation>
    <scope>NUCLEOTIDE SEQUENCE</scope>
    <source>
        <strain evidence="2">RL-LY01</strain>
    </source>
</reference>
<proteinExistence type="predicted"/>
<accession>A0AAX3TBP4</accession>
<evidence type="ECO:0008006" key="5">
    <source>
        <dbReference type="Google" id="ProtNLM"/>
    </source>
</evidence>